<dbReference type="PANTHER" id="PTHR40053">
    <property type="entry name" value="SPORULATION-CONTROL PROTEIN SPO0M"/>
    <property type="match status" value="1"/>
</dbReference>
<evidence type="ECO:0000313" key="2">
    <source>
        <dbReference type="Proteomes" id="UP001165283"/>
    </source>
</evidence>
<comment type="caution">
    <text evidence="1">The sequence shown here is derived from an EMBL/GenBank/DDBJ whole genome shotgun (WGS) entry which is preliminary data.</text>
</comment>
<keyword evidence="2" id="KW-1185">Reference proteome</keyword>
<dbReference type="RefSeq" id="WP_252445594.1">
    <property type="nucleotide sequence ID" value="NZ_JAGSOV010000079.1"/>
</dbReference>
<organism evidence="1 2">
    <name type="scientific">Pseudonocardia humida</name>
    <dbReference type="NCBI Taxonomy" id="2800819"/>
    <lineage>
        <taxon>Bacteria</taxon>
        <taxon>Bacillati</taxon>
        <taxon>Actinomycetota</taxon>
        <taxon>Actinomycetes</taxon>
        <taxon>Pseudonocardiales</taxon>
        <taxon>Pseudonocardiaceae</taxon>
        <taxon>Pseudonocardia</taxon>
    </lineage>
</organism>
<accession>A0ABT1AAZ9</accession>
<dbReference type="PANTHER" id="PTHR40053:SF1">
    <property type="entry name" value="SPORULATION-CONTROL PROTEIN SPO0M"/>
    <property type="match status" value="1"/>
</dbReference>
<dbReference type="InterPro" id="IPR009776">
    <property type="entry name" value="Spore_0_M"/>
</dbReference>
<proteinExistence type="predicted"/>
<gene>
    <name evidence="1" type="ORF">KDL28_34715</name>
</gene>
<dbReference type="EMBL" id="JAGSOV010000079">
    <property type="protein sequence ID" value="MCO1660226.1"/>
    <property type="molecule type" value="Genomic_DNA"/>
</dbReference>
<protein>
    <submittedName>
        <fullName evidence="1">Sporulation protein</fullName>
    </submittedName>
</protein>
<reference evidence="1" key="1">
    <citation type="submission" date="2021-04" db="EMBL/GenBank/DDBJ databases">
        <title>Pseudonocardia sp. nov., isolated from sandy soil of mangrove forest.</title>
        <authorList>
            <person name="Zan Z."/>
            <person name="Huang R."/>
            <person name="Liu W."/>
        </authorList>
    </citation>
    <scope>NUCLEOTIDE SEQUENCE</scope>
    <source>
        <strain evidence="1">S2-4</strain>
    </source>
</reference>
<dbReference type="Proteomes" id="UP001165283">
    <property type="component" value="Unassembled WGS sequence"/>
</dbReference>
<name>A0ABT1AAZ9_9PSEU</name>
<evidence type="ECO:0000313" key="1">
    <source>
        <dbReference type="EMBL" id="MCO1660226.1"/>
    </source>
</evidence>
<dbReference type="Pfam" id="PF07070">
    <property type="entry name" value="Spo0M"/>
    <property type="match status" value="1"/>
</dbReference>
<sequence>MIFKRIKARFGGGTTVDTIVHTPVAQPGGRLDGVVEVVGGEFEQEIKYLALTLVCRVEVETDDSEHQSDSTFARQVVEGEFTLHPGQRRSVPFSMDVPLETPFNVVNGGDLRGVRLGVRTELEIAKSFDKGDYDPIRVEPLPAQQRILGALERIGCRFKSSDVERGQIRGSTLPFYQELEFYPPASLSRSLNEVEVTFLTRPHEIEVVLEGDKKAGLLTEGDDRVRRLPLPYDFIDSGDLDRFLDEQLHELARRRGLFG</sequence>